<dbReference type="Pfam" id="PF00403">
    <property type="entry name" value="HMA"/>
    <property type="match status" value="1"/>
</dbReference>
<evidence type="ECO:0000313" key="3">
    <source>
        <dbReference type="EMBL" id="AYQ54471.1"/>
    </source>
</evidence>
<feature type="domain" description="HMA" evidence="2">
    <location>
        <begin position="3"/>
        <end position="67"/>
    </location>
</feature>
<organism evidence="3 4">
    <name type="scientific">Methanomethylophilus alvi</name>
    <dbReference type="NCBI Taxonomy" id="1291540"/>
    <lineage>
        <taxon>Archaea</taxon>
        <taxon>Methanobacteriati</taxon>
        <taxon>Thermoplasmatota</taxon>
        <taxon>Thermoplasmata</taxon>
        <taxon>Methanomassiliicoccales</taxon>
        <taxon>Methanomethylophilaceae</taxon>
        <taxon>Methanomethylophilus</taxon>
    </lineage>
</organism>
<name>A0A3G3IFC6_9ARCH</name>
<proteinExistence type="predicted"/>
<dbReference type="AlphaFoldDB" id="A0A3G3IFC6"/>
<gene>
    <name evidence="3" type="ORF">BKD89_01390</name>
</gene>
<dbReference type="GeneID" id="41321080"/>
<dbReference type="FunFam" id="3.30.70.100:FF:000001">
    <property type="entry name" value="ATPase copper transporting beta"/>
    <property type="match status" value="1"/>
</dbReference>
<dbReference type="PROSITE" id="PS50846">
    <property type="entry name" value="HMA_2"/>
    <property type="match status" value="1"/>
</dbReference>
<dbReference type="GO" id="GO:0005507">
    <property type="term" value="F:copper ion binding"/>
    <property type="evidence" value="ECO:0007669"/>
    <property type="project" value="InterPro"/>
</dbReference>
<evidence type="ECO:0000313" key="4">
    <source>
        <dbReference type="Proteomes" id="UP000273278"/>
    </source>
</evidence>
<keyword evidence="1" id="KW-0479">Metal-binding</keyword>
<dbReference type="InterPro" id="IPR000428">
    <property type="entry name" value="Cu-bd"/>
</dbReference>
<dbReference type="EMBL" id="CP017686">
    <property type="protein sequence ID" value="AYQ54471.1"/>
    <property type="molecule type" value="Genomic_DNA"/>
</dbReference>
<dbReference type="Gene3D" id="3.30.70.100">
    <property type="match status" value="1"/>
</dbReference>
<dbReference type="GO" id="GO:0006825">
    <property type="term" value="P:copper ion transport"/>
    <property type="evidence" value="ECO:0007669"/>
    <property type="project" value="InterPro"/>
</dbReference>
<evidence type="ECO:0000259" key="2">
    <source>
        <dbReference type="PROSITE" id="PS50846"/>
    </source>
</evidence>
<reference evidence="3 4" key="1">
    <citation type="submission" date="2016-10" db="EMBL/GenBank/DDBJ databases">
        <title>Complete genome of the TMA-utilizing, human hosted archaeon Methanomethylophilus alvus Gen. nov, sp. nov., strain Mx-05, derived from a pure culture.</title>
        <authorList>
            <person name="Brugere J.-F."/>
            <person name="Ben Hania W."/>
            <person name="Chaudhary P.P."/>
            <person name="Gaci N."/>
            <person name="Borrel G."/>
            <person name="Cao Van Tuat L."/>
            <person name="Fardeau M.-L."/>
            <person name="Harris H.M.B."/>
            <person name="O'Toole P.W."/>
            <person name="Ollivier B."/>
        </authorList>
    </citation>
    <scope>NUCLEOTIDE SEQUENCE [LARGE SCALE GENOMIC DNA]</scope>
    <source>
        <strain evidence="3 4">Mx-05</strain>
    </source>
</reference>
<sequence>MAKKLTLKIDNMMCEKCVERVENALGSVEGVTDLEVSKGKAVMRYDESKTDEERILAAVIDAGYPAKVKKGLF</sequence>
<dbReference type="InterPro" id="IPR036163">
    <property type="entry name" value="HMA_dom_sf"/>
</dbReference>
<protein>
    <submittedName>
        <fullName evidence="3">Copper resistance protein CopZ</fullName>
    </submittedName>
</protein>
<dbReference type="SUPFAM" id="SSF55008">
    <property type="entry name" value="HMA, heavy metal-associated domain"/>
    <property type="match status" value="1"/>
</dbReference>
<dbReference type="InterPro" id="IPR006121">
    <property type="entry name" value="HMA_dom"/>
</dbReference>
<dbReference type="OMA" id="KCVERVE"/>
<evidence type="ECO:0000256" key="1">
    <source>
        <dbReference type="ARBA" id="ARBA00022723"/>
    </source>
</evidence>
<dbReference type="RefSeq" id="WP_015504183.1">
    <property type="nucleotide sequence ID" value="NZ_CAYARL010000008.1"/>
</dbReference>
<accession>A0A3G3IFC6</accession>
<dbReference type="CDD" id="cd00371">
    <property type="entry name" value="HMA"/>
    <property type="match status" value="1"/>
</dbReference>
<dbReference type="PRINTS" id="PR00944">
    <property type="entry name" value="CUEXPORT"/>
</dbReference>
<dbReference type="Proteomes" id="UP000273278">
    <property type="component" value="Chromosome"/>
</dbReference>